<dbReference type="GO" id="GO:0016020">
    <property type="term" value="C:membrane"/>
    <property type="evidence" value="ECO:0007669"/>
    <property type="project" value="InterPro"/>
</dbReference>
<evidence type="ECO:0000313" key="1">
    <source>
        <dbReference type="EMBL" id="EAQ14456.1"/>
    </source>
</evidence>
<evidence type="ECO:0008006" key="3">
    <source>
        <dbReference type="Google" id="ProtNLM"/>
    </source>
</evidence>
<dbReference type="Gene3D" id="3.40.50.300">
    <property type="entry name" value="P-loop containing nucleotide triphosphate hydrolases"/>
    <property type="match status" value="1"/>
</dbReference>
<dbReference type="HOGENOM" id="CLU_104173_0_0_5"/>
<dbReference type="EMBL" id="AAMT01000002">
    <property type="protein sequence ID" value="EAQ14456.1"/>
    <property type="molecule type" value="Genomic_DNA"/>
</dbReference>
<organism evidence="1 2">
    <name type="scientific">Maritimibacter alkaliphilus HTCC2654</name>
    <dbReference type="NCBI Taxonomy" id="314271"/>
    <lineage>
        <taxon>Bacteria</taxon>
        <taxon>Pseudomonadati</taxon>
        <taxon>Pseudomonadota</taxon>
        <taxon>Alphaproteobacteria</taxon>
        <taxon>Rhodobacterales</taxon>
        <taxon>Roseobacteraceae</taxon>
        <taxon>Maritimibacter</taxon>
    </lineage>
</organism>
<dbReference type="InterPro" id="IPR027417">
    <property type="entry name" value="P-loop_NTPase"/>
</dbReference>
<keyword evidence="2" id="KW-1185">Reference proteome</keyword>
<dbReference type="GO" id="GO:0008146">
    <property type="term" value="F:sulfotransferase activity"/>
    <property type="evidence" value="ECO:0007669"/>
    <property type="project" value="InterPro"/>
</dbReference>
<proteinExistence type="predicted"/>
<dbReference type="AlphaFoldDB" id="A3VBX3"/>
<dbReference type="OrthoDB" id="554104at2"/>
<dbReference type="InterPro" id="IPR005331">
    <property type="entry name" value="Sulfotransferase"/>
</dbReference>
<dbReference type="eggNOG" id="COG0457">
    <property type="taxonomic scope" value="Bacteria"/>
</dbReference>
<dbReference type="Proteomes" id="UP000002931">
    <property type="component" value="Unassembled WGS sequence"/>
</dbReference>
<accession>A3VBX3</accession>
<name>A3VBX3_9RHOB</name>
<protein>
    <recommendedName>
        <fullName evidence="3">Sulfotransferase family protein</fullName>
    </recommendedName>
</protein>
<comment type="caution">
    <text evidence="1">The sequence shown here is derived from an EMBL/GenBank/DDBJ whole genome shotgun (WGS) entry which is preliminary data.</text>
</comment>
<reference evidence="1 2" key="1">
    <citation type="journal article" date="2010" name="J. Bacteriol.">
        <title>Genome sequences of Pelagibaca bermudensis HTCC2601T and Maritimibacter alkaliphilus HTCC2654T, the type strains of two marine Roseobacter genera.</title>
        <authorList>
            <person name="Thrash J.C."/>
            <person name="Cho J.C."/>
            <person name="Ferriera S."/>
            <person name="Johnson J."/>
            <person name="Vergin K.L."/>
            <person name="Giovannoni S.J."/>
        </authorList>
    </citation>
    <scope>NUCLEOTIDE SEQUENCE [LARGE SCALE GENOMIC DNA]</scope>
    <source>
        <strain evidence="1 2">HTCC2654</strain>
    </source>
</reference>
<dbReference type="RefSeq" id="WP_008333913.1">
    <property type="nucleotide sequence ID" value="NZ_CH902578.1"/>
</dbReference>
<sequence>MVFVVPTYNLVYAAVPKAACTSLKRAMYRLEHGTEFRGVEANGKRLGLQQAFPTTRFERGDFAQLDDPWLFAVIRDPAERVLSTWSERVMGAGRLEIANDRRMGSGLTRIMRKVTGGMGAQPMLDPRPTLDQFVLNLDHYAATYPAVAHHVQSASWFLGPDLGIYDRIYTVRELDQLQTDIRARTGVADFTIPHRNASPKAYRATIDDLSDAAFDALMTWLAPEYDFLGQWVDMPRRDQRNTQQTGTI</sequence>
<gene>
    <name evidence="1" type="ORF">RB2654_17341</name>
</gene>
<dbReference type="STRING" id="314271.RB2654_17341"/>
<dbReference type="Pfam" id="PF03567">
    <property type="entry name" value="Sulfotransfer_2"/>
    <property type="match status" value="1"/>
</dbReference>
<evidence type="ECO:0000313" key="2">
    <source>
        <dbReference type="Proteomes" id="UP000002931"/>
    </source>
</evidence>